<keyword evidence="1" id="KW-1133">Transmembrane helix</keyword>
<reference evidence="2 3" key="1">
    <citation type="submission" date="2020-03" db="EMBL/GenBank/DDBJ databases">
        <title>WGS of the type strain of Planosporangium spp.</title>
        <authorList>
            <person name="Thawai C."/>
        </authorList>
    </citation>
    <scope>NUCLEOTIDE SEQUENCE [LARGE SCALE GENOMIC DNA]</scope>
    <source>
        <strain evidence="2 3">TBRC 5610</strain>
    </source>
</reference>
<organism evidence="2 3">
    <name type="scientific">Planosporangium thailandense</name>
    <dbReference type="NCBI Taxonomy" id="765197"/>
    <lineage>
        <taxon>Bacteria</taxon>
        <taxon>Bacillati</taxon>
        <taxon>Actinomycetota</taxon>
        <taxon>Actinomycetes</taxon>
        <taxon>Micromonosporales</taxon>
        <taxon>Micromonosporaceae</taxon>
        <taxon>Planosporangium</taxon>
    </lineage>
</organism>
<feature type="transmembrane region" description="Helical" evidence="1">
    <location>
        <begin position="20"/>
        <end position="41"/>
    </location>
</feature>
<accession>A0ABX0XUU5</accession>
<dbReference type="Proteomes" id="UP000722989">
    <property type="component" value="Unassembled WGS sequence"/>
</dbReference>
<dbReference type="EMBL" id="JAATVY010000003">
    <property type="protein sequence ID" value="NJC69558.1"/>
    <property type="molecule type" value="Genomic_DNA"/>
</dbReference>
<proteinExistence type="predicted"/>
<evidence type="ECO:0000256" key="1">
    <source>
        <dbReference type="SAM" id="Phobius"/>
    </source>
</evidence>
<dbReference type="RefSeq" id="WP_167924407.1">
    <property type="nucleotide sequence ID" value="NZ_JAATVY010000003.1"/>
</dbReference>
<sequence>MMVGPGAASGRRAANVGEMLVVVAVAAAGVLGAAVLALGPWPGPEPAAGHPPVVQFDPPPVRVVQHG</sequence>
<protein>
    <submittedName>
        <fullName evidence="2">Uncharacterized protein</fullName>
    </submittedName>
</protein>
<keyword evidence="1" id="KW-0812">Transmembrane</keyword>
<evidence type="ECO:0000313" key="3">
    <source>
        <dbReference type="Proteomes" id="UP000722989"/>
    </source>
</evidence>
<keyword evidence="3" id="KW-1185">Reference proteome</keyword>
<comment type="caution">
    <text evidence="2">The sequence shown here is derived from an EMBL/GenBank/DDBJ whole genome shotgun (WGS) entry which is preliminary data.</text>
</comment>
<keyword evidence="1" id="KW-0472">Membrane</keyword>
<evidence type="ECO:0000313" key="2">
    <source>
        <dbReference type="EMBL" id="NJC69558.1"/>
    </source>
</evidence>
<name>A0ABX0XUU5_9ACTN</name>
<gene>
    <name evidence="2" type="ORF">HC031_07455</name>
</gene>